<dbReference type="InterPro" id="IPR017871">
    <property type="entry name" value="ABC_transporter-like_CS"/>
</dbReference>
<dbReference type="PANTHER" id="PTHR43023:SF3">
    <property type="entry name" value="PROTEIN TRIGALACTOSYLDIACYLGLYCEROL 3, CHLOROPLASTIC"/>
    <property type="match status" value="1"/>
</dbReference>
<dbReference type="GO" id="GO:0016887">
    <property type="term" value="F:ATP hydrolysis activity"/>
    <property type="evidence" value="ECO:0007669"/>
    <property type="project" value="InterPro"/>
</dbReference>
<dbReference type="InterPro" id="IPR027417">
    <property type="entry name" value="P-loop_NTPase"/>
</dbReference>
<feature type="domain" description="ABC transporter" evidence="4">
    <location>
        <begin position="6"/>
        <end position="243"/>
    </location>
</feature>
<dbReference type="Proteomes" id="UP000885779">
    <property type="component" value="Unassembled WGS sequence"/>
</dbReference>
<evidence type="ECO:0000256" key="1">
    <source>
        <dbReference type="ARBA" id="ARBA00022448"/>
    </source>
</evidence>
<dbReference type="SMART" id="SM00382">
    <property type="entry name" value="AAA"/>
    <property type="match status" value="1"/>
</dbReference>
<dbReference type="InterPro" id="IPR003439">
    <property type="entry name" value="ABC_transporter-like_ATP-bd"/>
</dbReference>
<organism evidence="5">
    <name type="scientific">Caldithrix abyssi</name>
    <dbReference type="NCBI Taxonomy" id="187145"/>
    <lineage>
        <taxon>Bacteria</taxon>
        <taxon>Pseudomonadati</taxon>
        <taxon>Calditrichota</taxon>
        <taxon>Calditrichia</taxon>
        <taxon>Calditrichales</taxon>
        <taxon>Calditrichaceae</taxon>
        <taxon>Caldithrix</taxon>
    </lineage>
</organism>
<evidence type="ECO:0000259" key="4">
    <source>
        <dbReference type="PROSITE" id="PS50893"/>
    </source>
</evidence>
<dbReference type="Gene3D" id="3.40.50.300">
    <property type="entry name" value="P-loop containing nucleotide triphosphate hydrolases"/>
    <property type="match status" value="1"/>
</dbReference>
<keyword evidence="3 5" id="KW-0067">ATP-binding</keyword>
<dbReference type="PROSITE" id="PS50893">
    <property type="entry name" value="ABC_TRANSPORTER_2"/>
    <property type="match status" value="1"/>
</dbReference>
<sequence length="243" mass="26513">MQTPIIEIKNLSSGYEEDVLILKDVNLTIYPNQITTILGTSGCGKTTLLKHLIGLLTPLEGELIVLGKNLAQIDENEMNSILRKMGVLFQNGALLNSISVAENIAIPLEQHTSLSKDLIEHLIRIKLELVGLSHAYHLLPSELSGGMRKRAALARALALDPQILFADEPSAGLDPVTTAALDHLLISLQKQLGMTVVVVTHEVNSIRRIADRVVYLDNGQILFSGTLDEALQSPLPQLQSFFS</sequence>
<keyword evidence="2" id="KW-0547">Nucleotide-binding</keyword>
<accession>A0A7V4WW70</accession>
<reference evidence="5" key="1">
    <citation type="journal article" date="2020" name="mSystems">
        <title>Genome- and Community-Level Interaction Insights into Carbon Utilization and Element Cycling Functions of Hydrothermarchaeota in Hydrothermal Sediment.</title>
        <authorList>
            <person name="Zhou Z."/>
            <person name="Liu Y."/>
            <person name="Xu W."/>
            <person name="Pan J."/>
            <person name="Luo Z.H."/>
            <person name="Li M."/>
        </authorList>
    </citation>
    <scope>NUCLEOTIDE SEQUENCE [LARGE SCALE GENOMIC DNA]</scope>
    <source>
        <strain evidence="5">HyVt-577</strain>
    </source>
</reference>
<evidence type="ECO:0000313" key="5">
    <source>
        <dbReference type="EMBL" id="HGY56161.1"/>
    </source>
</evidence>
<dbReference type="PANTHER" id="PTHR43023">
    <property type="entry name" value="PROTEIN TRIGALACTOSYLDIACYLGLYCEROL 3, CHLOROPLASTIC"/>
    <property type="match status" value="1"/>
</dbReference>
<keyword evidence="1" id="KW-0813">Transport</keyword>
<name>A0A7V4WW70_CALAY</name>
<evidence type="ECO:0000256" key="3">
    <source>
        <dbReference type="ARBA" id="ARBA00022840"/>
    </source>
</evidence>
<comment type="caution">
    <text evidence="5">The sequence shown here is derived from an EMBL/GenBank/DDBJ whole genome shotgun (WGS) entry which is preliminary data.</text>
</comment>
<dbReference type="GO" id="GO:0005524">
    <property type="term" value="F:ATP binding"/>
    <property type="evidence" value="ECO:0007669"/>
    <property type="project" value="UniProtKB-KW"/>
</dbReference>
<gene>
    <name evidence="5" type="ORF">ENK44_10690</name>
</gene>
<proteinExistence type="predicted"/>
<dbReference type="InterPro" id="IPR003593">
    <property type="entry name" value="AAA+_ATPase"/>
</dbReference>
<protein>
    <submittedName>
        <fullName evidence="5">ATP-binding cassette domain-containing protein</fullName>
    </submittedName>
</protein>
<dbReference type="AlphaFoldDB" id="A0A7V4WW70"/>
<dbReference type="Pfam" id="PF00005">
    <property type="entry name" value="ABC_tran"/>
    <property type="match status" value="1"/>
</dbReference>
<dbReference type="PROSITE" id="PS00211">
    <property type="entry name" value="ABC_TRANSPORTER_1"/>
    <property type="match status" value="1"/>
</dbReference>
<evidence type="ECO:0000256" key="2">
    <source>
        <dbReference type="ARBA" id="ARBA00022741"/>
    </source>
</evidence>
<dbReference type="EMBL" id="DRQG01000100">
    <property type="protein sequence ID" value="HGY56161.1"/>
    <property type="molecule type" value="Genomic_DNA"/>
</dbReference>
<dbReference type="SUPFAM" id="SSF52540">
    <property type="entry name" value="P-loop containing nucleoside triphosphate hydrolases"/>
    <property type="match status" value="1"/>
</dbReference>